<reference evidence="1 2" key="1">
    <citation type="submission" date="2016-08" db="EMBL/GenBank/DDBJ databases">
        <title>Complete genome sequence of Fictibacillus arsenicus G25-54, a strain with toxicity to nematodes and a potential arsenic-resistance activity.</title>
        <authorList>
            <person name="Zheng Z."/>
        </authorList>
    </citation>
    <scope>NUCLEOTIDE SEQUENCE [LARGE SCALE GENOMIC DNA]</scope>
    <source>
        <strain evidence="1 2">G25-54</strain>
    </source>
</reference>
<accession>A0A1B1Z073</accession>
<proteinExistence type="predicted"/>
<sequence length="63" mass="7094">MWELDDVGSRWARAFHFLRLCSLWGIYARPEGFMLALGDLCSPWGIYARPGGFMLALGDLCSP</sequence>
<protein>
    <submittedName>
        <fullName evidence="1">Uncharacterized protein</fullName>
    </submittedName>
</protein>
<dbReference type="EMBL" id="CP016761">
    <property type="protein sequence ID" value="ANX10805.1"/>
    <property type="molecule type" value="Genomic_DNA"/>
</dbReference>
<evidence type="ECO:0000313" key="2">
    <source>
        <dbReference type="Proteomes" id="UP000077412"/>
    </source>
</evidence>
<dbReference type="Proteomes" id="UP000077412">
    <property type="component" value="Chromosome"/>
</dbReference>
<gene>
    <name evidence="1" type="ORF">ABE41_002090</name>
</gene>
<keyword evidence="2" id="KW-1185">Reference proteome</keyword>
<organism evidence="1 2">
    <name type="scientific">Fictibacillus arsenicus</name>
    <dbReference type="NCBI Taxonomy" id="255247"/>
    <lineage>
        <taxon>Bacteria</taxon>
        <taxon>Bacillati</taxon>
        <taxon>Bacillota</taxon>
        <taxon>Bacilli</taxon>
        <taxon>Bacillales</taxon>
        <taxon>Fictibacillaceae</taxon>
        <taxon>Fictibacillus</taxon>
    </lineage>
</organism>
<dbReference type="STRING" id="255247.ABE41_002090"/>
<dbReference type="KEGG" id="far:ABE41_002090"/>
<name>A0A1B1Z073_9BACL</name>
<dbReference type="AlphaFoldDB" id="A0A1B1Z073"/>
<evidence type="ECO:0000313" key="1">
    <source>
        <dbReference type="EMBL" id="ANX10805.1"/>
    </source>
</evidence>